<dbReference type="Pfam" id="PF04032">
    <property type="entry name" value="Rpr2"/>
    <property type="match status" value="1"/>
</dbReference>
<dbReference type="EMBL" id="CP034461">
    <property type="protein sequence ID" value="QBM90770.1"/>
    <property type="molecule type" value="Genomic_DNA"/>
</dbReference>
<comment type="similarity">
    <text evidence="4">Belongs to the eukaryotic/archaeal RNase P protein component 4 family.</text>
</comment>
<dbReference type="GO" id="GO:0005655">
    <property type="term" value="C:nucleolar ribonuclease P complex"/>
    <property type="evidence" value="ECO:0007669"/>
    <property type="project" value="TreeGrafter"/>
</dbReference>
<evidence type="ECO:0000313" key="5">
    <source>
        <dbReference type="EMBL" id="QBM90770.1"/>
    </source>
</evidence>
<evidence type="ECO:0000256" key="3">
    <source>
        <dbReference type="ARBA" id="ARBA00022833"/>
    </source>
</evidence>
<keyword evidence="1" id="KW-0819">tRNA processing</keyword>
<dbReference type="Gene3D" id="6.20.50.20">
    <property type="match status" value="1"/>
</dbReference>
<evidence type="ECO:0000256" key="1">
    <source>
        <dbReference type="ARBA" id="ARBA00022694"/>
    </source>
</evidence>
<sequence>MWMIPPKICFKRGHMLKWSESRDMNRCIKDDWASFIISSSTFLIHISPLVTKNPSGPLSLNSWKKSRPLEFRENTSHKMAKQQKTPKVHKDHYARTSFLFQAANFYASHGNPIMSRMMLRSVDLVAKRTVLRVLPHIKRQVCKKCSSVLIPGLTMTVNVENTLKDPANSPKADIMVFQCLECDTQKRFPVGKDPSYELHCDKNALRA</sequence>
<organism evidence="5 6">
    <name type="scientific">Metschnikowia aff. pulcherrima</name>
    <dbReference type="NCBI Taxonomy" id="2163413"/>
    <lineage>
        <taxon>Eukaryota</taxon>
        <taxon>Fungi</taxon>
        <taxon>Dikarya</taxon>
        <taxon>Ascomycota</taxon>
        <taxon>Saccharomycotina</taxon>
        <taxon>Pichiomycetes</taxon>
        <taxon>Metschnikowiaceae</taxon>
        <taxon>Metschnikowia</taxon>
    </lineage>
</organism>
<gene>
    <name evidence="5" type="primary">MPUL0F03570</name>
    <name evidence="5" type="ORF">METSCH_F03570</name>
</gene>
<reference evidence="6" key="1">
    <citation type="submission" date="2019-03" db="EMBL/GenBank/DDBJ databases">
        <title>Snf2 controls pulcherriminic acid biosynthesis and connects pigmentation and antifungal activity of the yeast Metschnikowia pulcherrima.</title>
        <authorList>
            <person name="Gore-Lloyd D."/>
            <person name="Sumann I."/>
            <person name="Brachmann A.O."/>
            <person name="Schneeberger K."/>
            <person name="Ortiz-Merino R.A."/>
            <person name="Moreno-Beltran M."/>
            <person name="Schlaefli M."/>
            <person name="Kirner P."/>
            <person name="Santos Kron A."/>
            <person name="Wolfe K.H."/>
            <person name="Piel J."/>
            <person name="Ahrens C.H."/>
            <person name="Henk D."/>
            <person name="Freimoser F.M."/>
        </authorList>
    </citation>
    <scope>NUCLEOTIDE SEQUENCE [LARGE SCALE GENOMIC DNA]</scope>
    <source>
        <strain evidence="6">APC 1.2</strain>
    </source>
</reference>
<dbReference type="PANTHER" id="PTHR14742">
    <property type="entry name" value="RIBONUCLEASE P SUBUNIT P21"/>
    <property type="match status" value="1"/>
</dbReference>
<keyword evidence="3" id="KW-0862">Zinc</keyword>
<proteinExistence type="inferred from homology"/>
<dbReference type="GO" id="GO:0046872">
    <property type="term" value="F:metal ion binding"/>
    <property type="evidence" value="ECO:0007669"/>
    <property type="project" value="UniProtKB-KW"/>
</dbReference>
<accession>A0A4P6XTA7</accession>
<evidence type="ECO:0000256" key="2">
    <source>
        <dbReference type="ARBA" id="ARBA00022723"/>
    </source>
</evidence>
<dbReference type="PANTHER" id="PTHR14742:SF0">
    <property type="entry name" value="RIBONUCLEASE P PROTEIN SUBUNIT P21"/>
    <property type="match status" value="1"/>
</dbReference>
<dbReference type="STRING" id="2163413.A0A4P6XTA7"/>
<dbReference type="InterPro" id="IPR007175">
    <property type="entry name" value="Rpr2/Snm1/Rpp21"/>
</dbReference>
<protein>
    <submittedName>
        <fullName evidence="5">RNase P subunit RPR2</fullName>
    </submittedName>
</protein>
<dbReference type="GO" id="GO:0008033">
    <property type="term" value="P:tRNA processing"/>
    <property type="evidence" value="ECO:0007669"/>
    <property type="project" value="UniProtKB-KW"/>
</dbReference>
<dbReference type="AlphaFoldDB" id="A0A4P6XTA7"/>
<name>A0A4P6XTA7_9ASCO</name>
<evidence type="ECO:0000313" key="6">
    <source>
        <dbReference type="Proteomes" id="UP000292447"/>
    </source>
</evidence>
<evidence type="ECO:0000256" key="4">
    <source>
        <dbReference type="ARBA" id="ARBA00038402"/>
    </source>
</evidence>
<keyword evidence="6" id="KW-1185">Reference proteome</keyword>
<keyword evidence="2" id="KW-0479">Metal-binding</keyword>
<dbReference type="Proteomes" id="UP000292447">
    <property type="component" value="Chromosome VI"/>
</dbReference>